<evidence type="ECO:0000313" key="1">
    <source>
        <dbReference type="EMBL" id="MBD2342543.1"/>
    </source>
</evidence>
<accession>A0ABR8CJD8</accession>
<name>A0ABR8CJD8_9NOST</name>
<dbReference type="EMBL" id="JACJRF010000001">
    <property type="protein sequence ID" value="MBD2342543.1"/>
    <property type="molecule type" value="Genomic_DNA"/>
</dbReference>
<comment type="caution">
    <text evidence="1">The sequence shown here is derived from an EMBL/GenBank/DDBJ whole genome shotgun (WGS) entry which is preliminary data.</text>
</comment>
<keyword evidence="2" id="KW-1185">Reference proteome</keyword>
<gene>
    <name evidence="1" type="ORF">H6G18_00060</name>
</gene>
<evidence type="ECO:0000313" key="2">
    <source>
        <dbReference type="Proteomes" id="UP000607281"/>
    </source>
</evidence>
<protein>
    <submittedName>
        <fullName evidence="1">DUF5132 domain-containing protein</fullName>
    </submittedName>
</protein>
<organism evidence="1 2">
    <name type="scientific">Anabaena subtropica FACHB-260</name>
    <dbReference type="NCBI Taxonomy" id="2692884"/>
    <lineage>
        <taxon>Bacteria</taxon>
        <taxon>Bacillati</taxon>
        <taxon>Cyanobacteriota</taxon>
        <taxon>Cyanophyceae</taxon>
        <taxon>Nostocales</taxon>
        <taxon>Nostocaceae</taxon>
        <taxon>Anabaena</taxon>
    </lineage>
</organism>
<sequence>MTNTLQLPEAIETLTKIIFSPVIIPVAEAVKQPVVQSVIKESMNFAQTCQEQITEFNGNLHQQHQQQSEEFPLSNTPNGNFEPANDVINVISDFNSDFERMTNGVADLRLLFPLALTILAMQQLLVKGGKLKDIPWYILAWFAFDSFIKLNKVSDSCQRKGRSEKLI</sequence>
<reference evidence="1 2" key="1">
    <citation type="journal article" date="2020" name="ISME J.">
        <title>Comparative genomics reveals insights into cyanobacterial evolution and habitat adaptation.</title>
        <authorList>
            <person name="Chen M.Y."/>
            <person name="Teng W.K."/>
            <person name="Zhao L."/>
            <person name="Hu C.X."/>
            <person name="Zhou Y.K."/>
            <person name="Han B.P."/>
            <person name="Song L.R."/>
            <person name="Shu W.S."/>
        </authorList>
    </citation>
    <scope>NUCLEOTIDE SEQUENCE [LARGE SCALE GENOMIC DNA]</scope>
    <source>
        <strain evidence="1 2">FACHB-260</strain>
    </source>
</reference>
<dbReference type="RefSeq" id="WP_190405036.1">
    <property type="nucleotide sequence ID" value="NZ_JACJRF010000001.1"/>
</dbReference>
<dbReference type="Proteomes" id="UP000607281">
    <property type="component" value="Unassembled WGS sequence"/>
</dbReference>
<proteinExistence type="predicted"/>